<gene>
    <name evidence="2" type="ORF">HNR07_002246</name>
</gene>
<feature type="transmembrane region" description="Helical" evidence="1">
    <location>
        <begin position="12"/>
        <end position="33"/>
    </location>
</feature>
<keyword evidence="1" id="KW-0812">Transmembrane</keyword>
<evidence type="ECO:0000313" key="3">
    <source>
        <dbReference type="Proteomes" id="UP000579647"/>
    </source>
</evidence>
<accession>A0A840W2N9</accession>
<dbReference type="RefSeq" id="WP_184364750.1">
    <property type="nucleotide sequence ID" value="NZ_BAAAKM010000045.1"/>
</dbReference>
<feature type="transmembrane region" description="Helical" evidence="1">
    <location>
        <begin position="166"/>
        <end position="188"/>
    </location>
</feature>
<sequence length="246" mass="26606">MISQHPVDNRRTLVYGYVMIGVAFVALLVLLAGLSGDTDTATGARGEGRRQGVFIGLLLACGALGPLFLFNALRAGPDERFQFCEGGLVHLRRHGQRQWPWEEVRGTWSSTDEKAKPGEAFRCTVYLADGGKVHLTQQVGDVRRLAALIRSRRPDRIPPRTVGPPWVWLTASLLCAMSAVAQIAYLVVAGSRADEARRQPDAGVQTLPLSDAGISLLAIGTLVYVILTFAFLGTMAGVLRVRRASG</sequence>
<keyword evidence="1" id="KW-1133">Transmembrane helix</keyword>
<feature type="transmembrane region" description="Helical" evidence="1">
    <location>
        <begin position="53"/>
        <end position="73"/>
    </location>
</feature>
<keyword evidence="1" id="KW-0472">Membrane</keyword>
<dbReference type="AlphaFoldDB" id="A0A840W2N9"/>
<proteinExistence type="predicted"/>
<name>A0A840W2N9_9ACTN</name>
<keyword evidence="3" id="KW-1185">Reference proteome</keyword>
<dbReference type="Proteomes" id="UP000579647">
    <property type="component" value="Unassembled WGS sequence"/>
</dbReference>
<reference evidence="2 3" key="1">
    <citation type="submission" date="2020-08" db="EMBL/GenBank/DDBJ databases">
        <title>Sequencing the genomes of 1000 actinobacteria strains.</title>
        <authorList>
            <person name="Klenk H.-P."/>
        </authorList>
    </citation>
    <scope>NUCLEOTIDE SEQUENCE [LARGE SCALE GENOMIC DNA]</scope>
    <source>
        <strain evidence="2 3">DSM 44598</strain>
    </source>
</reference>
<organism evidence="2 3">
    <name type="scientific">Nocardiopsis metallicus</name>
    <dbReference type="NCBI Taxonomy" id="179819"/>
    <lineage>
        <taxon>Bacteria</taxon>
        <taxon>Bacillati</taxon>
        <taxon>Actinomycetota</taxon>
        <taxon>Actinomycetes</taxon>
        <taxon>Streptosporangiales</taxon>
        <taxon>Nocardiopsidaceae</taxon>
        <taxon>Nocardiopsis</taxon>
    </lineage>
</organism>
<evidence type="ECO:0000256" key="1">
    <source>
        <dbReference type="SAM" id="Phobius"/>
    </source>
</evidence>
<dbReference type="EMBL" id="JACHDO010000001">
    <property type="protein sequence ID" value="MBB5491109.1"/>
    <property type="molecule type" value="Genomic_DNA"/>
</dbReference>
<feature type="transmembrane region" description="Helical" evidence="1">
    <location>
        <begin position="214"/>
        <end position="239"/>
    </location>
</feature>
<comment type="caution">
    <text evidence="2">The sequence shown here is derived from an EMBL/GenBank/DDBJ whole genome shotgun (WGS) entry which is preliminary data.</text>
</comment>
<evidence type="ECO:0000313" key="2">
    <source>
        <dbReference type="EMBL" id="MBB5491109.1"/>
    </source>
</evidence>
<protein>
    <submittedName>
        <fullName evidence="2">Uncharacterized protein</fullName>
    </submittedName>
</protein>